<dbReference type="FunFam" id="1.10.630.10:FF:000081">
    <property type="entry name" value="Cytochrome P450 CYP81N5"/>
    <property type="match status" value="1"/>
</dbReference>
<dbReference type="PRINTS" id="PR00385">
    <property type="entry name" value="P450"/>
</dbReference>
<comment type="cofactor">
    <cofactor evidence="7">
        <name>heme</name>
        <dbReference type="ChEBI" id="CHEBI:30413"/>
    </cofactor>
</comment>
<keyword evidence="9" id="KW-0732">Signal</keyword>
<evidence type="ECO:0000256" key="8">
    <source>
        <dbReference type="RuleBase" id="RU000461"/>
    </source>
</evidence>
<feature type="binding site" description="axial binding residue" evidence="7">
    <location>
        <position position="463"/>
    </location>
    <ligand>
        <name>heme</name>
        <dbReference type="ChEBI" id="CHEBI:30413"/>
    </ligand>
    <ligandPart>
        <name>Fe</name>
        <dbReference type="ChEBI" id="CHEBI:18248"/>
    </ligandPart>
</feature>
<evidence type="ECO:0000256" key="7">
    <source>
        <dbReference type="PIRSR" id="PIRSR602401-1"/>
    </source>
</evidence>
<dbReference type="GO" id="GO:0016705">
    <property type="term" value="F:oxidoreductase activity, acting on paired donors, with incorporation or reduction of molecular oxygen"/>
    <property type="evidence" value="ECO:0007669"/>
    <property type="project" value="InterPro"/>
</dbReference>
<organism evidence="10 11">
    <name type="scientific">Stephania yunnanensis</name>
    <dbReference type="NCBI Taxonomy" id="152371"/>
    <lineage>
        <taxon>Eukaryota</taxon>
        <taxon>Viridiplantae</taxon>
        <taxon>Streptophyta</taxon>
        <taxon>Embryophyta</taxon>
        <taxon>Tracheophyta</taxon>
        <taxon>Spermatophyta</taxon>
        <taxon>Magnoliopsida</taxon>
        <taxon>Ranunculales</taxon>
        <taxon>Menispermaceae</taxon>
        <taxon>Menispermoideae</taxon>
        <taxon>Cissampelideae</taxon>
        <taxon>Stephania</taxon>
    </lineage>
</organism>
<feature type="chain" id="PRO_5042871805" description="Cytochrome P450" evidence="9">
    <location>
        <begin position="22"/>
        <end position="527"/>
    </location>
</feature>
<dbReference type="InterPro" id="IPR001128">
    <property type="entry name" value="Cyt_P450"/>
</dbReference>
<evidence type="ECO:0000313" key="10">
    <source>
        <dbReference type="EMBL" id="KAK9163781.1"/>
    </source>
</evidence>
<accession>A0AAP0Q574</accession>
<keyword evidence="3 7" id="KW-0479">Metal-binding</keyword>
<dbReference type="PROSITE" id="PS00086">
    <property type="entry name" value="CYTOCHROME_P450"/>
    <property type="match status" value="1"/>
</dbReference>
<feature type="signal peptide" evidence="9">
    <location>
        <begin position="1"/>
        <end position="21"/>
    </location>
</feature>
<comment type="caution">
    <text evidence="10">The sequence shown here is derived from an EMBL/GenBank/DDBJ whole genome shotgun (WGS) entry which is preliminary data.</text>
</comment>
<evidence type="ECO:0000256" key="5">
    <source>
        <dbReference type="ARBA" id="ARBA00023004"/>
    </source>
</evidence>
<dbReference type="PANTHER" id="PTHR47947">
    <property type="entry name" value="CYTOCHROME P450 82C3-RELATED"/>
    <property type="match status" value="1"/>
</dbReference>
<dbReference type="InterPro" id="IPR017972">
    <property type="entry name" value="Cyt_P450_CS"/>
</dbReference>
<gene>
    <name evidence="10" type="ORF">Syun_004683</name>
</gene>
<dbReference type="GO" id="GO:0005506">
    <property type="term" value="F:iron ion binding"/>
    <property type="evidence" value="ECO:0007669"/>
    <property type="project" value="InterPro"/>
</dbReference>
<keyword evidence="11" id="KW-1185">Reference proteome</keyword>
<dbReference type="GO" id="GO:0044550">
    <property type="term" value="P:secondary metabolite biosynthetic process"/>
    <property type="evidence" value="ECO:0007669"/>
    <property type="project" value="UniProtKB-ARBA"/>
</dbReference>
<dbReference type="InterPro" id="IPR050651">
    <property type="entry name" value="Plant_Cytochrome_P450_Monoox"/>
</dbReference>
<proteinExistence type="inferred from homology"/>
<dbReference type="EMBL" id="JBBNAF010000002">
    <property type="protein sequence ID" value="KAK9163781.1"/>
    <property type="molecule type" value="Genomic_DNA"/>
</dbReference>
<reference evidence="10 11" key="1">
    <citation type="submission" date="2024-01" db="EMBL/GenBank/DDBJ databases">
        <title>Genome assemblies of Stephania.</title>
        <authorList>
            <person name="Yang L."/>
        </authorList>
    </citation>
    <scope>NUCLEOTIDE SEQUENCE [LARGE SCALE GENOMIC DNA]</scope>
    <source>
        <strain evidence="10">YNDBR</strain>
        <tissue evidence="10">Leaf</tissue>
    </source>
</reference>
<evidence type="ECO:0000313" key="11">
    <source>
        <dbReference type="Proteomes" id="UP001420932"/>
    </source>
</evidence>
<dbReference type="Pfam" id="PF00067">
    <property type="entry name" value="p450"/>
    <property type="match status" value="1"/>
</dbReference>
<evidence type="ECO:0000256" key="1">
    <source>
        <dbReference type="ARBA" id="ARBA00010617"/>
    </source>
</evidence>
<evidence type="ECO:0000256" key="9">
    <source>
        <dbReference type="SAM" id="SignalP"/>
    </source>
</evidence>
<evidence type="ECO:0000256" key="3">
    <source>
        <dbReference type="ARBA" id="ARBA00022723"/>
    </source>
</evidence>
<dbReference type="GO" id="GO:0004497">
    <property type="term" value="F:monooxygenase activity"/>
    <property type="evidence" value="ECO:0007669"/>
    <property type="project" value="UniProtKB-KW"/>
</dbReference>
<evidence type="ECO:0000256" key="2">
    <source>
        <dbReference type="ARBA" id="ARBA00022617"/>
    </source>
</evidence>
<keyword evidence="2 7" id="KW-0349">Heme</keyword>
<keyword evidence="5 7" id="KW-0408">Iron</keyword>
<keyword evidence="6 8" id="KW-0503">Monooxygenase</keyword>
<keyword evidence="4 8" id="KW-0560">Oxidoreductase</keyword>
<dbReference type="PRINTS" id="PR00463">
    <property type="entry name" value="EP450I"/>
</dbReference>
<comment type="similarity">
    <text evidence="1 8">Belongs to the cytochrome P450 family.</text>
</comment>
<dbReference type="SUPFAM" id="SSF48264">
    <property type="entry name" value="Cytochrome P450"/>
    <property type="match status" value="1"/>
</dbReference>
<dbReference type="PANTHER" id="PTHR47947:SF13">
    <property type="entry name" value="CYTOCHROME P450, FAMILY 81, SUBFAMILY K, POLYPEPTIDE 1-RELATED"/>
    <property type="match status" value="1"/>
</dbReference>
<dbReference type="Proteomes" id="UP001420932">
    <property type="component" value="Unassembled WGS sequence"/>
</dbReference>
<dbReference type="CDD" id="cd20653">
    <property type="entry name" value="CYP81"/>
    <property type="match status" value="1"/>
</dbReference>
<dbReference type="Gene3D" id="1.10.630.10">
    <property type="entry name" value="Cytochrome P450"/>
    <property type="match status" value="1"/>
</dbReference>
<dbReference type="InterPro" id="IPR036396">
    <property type="entry name" value="Cyt_P450_sf"/>
</dbReference>
<sequence length="527" mass="59624">MELLFLGFLLSFFLLFYCTKLQFHTKKNLPPSPPSLPILGHLHLTKKPLHRTLNTISNKYGPVVLLHFGSLPVLLVSSPSAIEECFVKNDIIFAQRPRILAGSLFSYDFTTLGWAPYGQHWRDLRRIMGARVFSPTSLEMSSAVRFEEIMNLVGGLFGRCSSSSSNSSSSSSSDGGKIKVDMKSMFFRLTFDVVMRIVVGKRCFGDDEGENKRMMVFVRETLAPAMPMTLGDFLPLLRWFRVVKEEREMVHVQKKRDEFLQSIVDEYKSLWRRTTIDTDSSSESREKTLMGYLLSLQEEEPQQYTDQIVKGVVLMMFTAGTDTTAVTMEWAMSLLLDHPEAIYKARNEIDAHLTSTHDKSNGHHRLLQESDLANLPYLHNIIQETLRLHPAAPLLVPHSSSQDCTVGGYHVPHGTVLLANAWAIHRDPHHWVDPTEFRPERFDDDQASDVKCLIPFGMGRRKCPGVGLAMREMALCLGILIQCFEWEKVGDDPVDMSEGGGLTVTKNKALEATCWPRQTMLDVLSRA</sequence>
<evidence type="ECO:0000256" key="6">
    <source>
        <dbReference type="ARBA" id="ARBA00023033"/>
    </source>
</evidence>
<name>A0AAP0Q574_9MAGN</name>
<evidence type="ECO:0000256" key="4">
    <source>
        <dbReference type="ARBA" id="ARBA00023002"/>
    </source>
</evidence>
<protein>
    <recommendedName>
        <fullName evidence="12">Cytochrome P450</fullName>
    </recommendedName>
</protein>
<evidence type="ECO:0008006" key="12">
    <source>
        <dbReference type="Google" id="ProtNLM"/>
    </source>
</evidence>
<dbReference type="AlphaFoldDB" id="A0AAP0Q574"/>
<dbReference type="InterPro" id="IPR002401">
    <property type="entry name" value="Cyt_P450_E_grp-I"/>
</dbReference>
<dbReference type="GO" id="GO:0020037">
    <property type="term" value="F:heme binding"/>
    <property type="evidence" value="ECO:0007669"/>
    <property type="project" value="InterPro"/>
</dbReference>